<evidence type="ECO:0000313" key="12">
    <source>
        <dbReference type="Proteomes" id="UP000195141"/>
    </source>
</evidence>
<dbReference type="PIRSF" id="PIRSF000110">
    <property type="entry name" value="G6PD"/>
    <property type="match status" value="1"/>
</dbReference>
<evidence type="ECO:0000256" key="1">
    <source>
        <dbReference type="ARBA" id="ARBA00004937"/>
    </source>
</evidence>
<feature type="binding site" evidence="7">
    <location>
        <position position="216"/>
    </location>
    <ligand>
        <name>substrate</name>
    </ligand>
</feature>
<evidence type="ECO:0000256" key="2">
    <source>
        <dbReference type="ARBA" id="ARBA00009975"/>
    </source>
</evidence>
<dbReference type="OrthoDB" id="9802739at2"/>
<dbReference type="GO" id="GO:0009051">
    <property type="term" value="P:pentose-phosphate shunt, oxidative branch"/>
    <property type="evidence" value="ECO:0007669"/>
    <property type="project" value="TreeGrafter"/>
</dbReference>
<dbReference type="InterPro" id="IPR036291">
    <property type="entry name" value="NAD(P)-bd_dom_sf"/>
</dbReference>
<keyword evidence="6 7" id="KW-0119">Carbohydrate metabolism</keyword>
<feature type="active site" description="Proton acceptor" evidence="7">
    <location>
        <position position="240"/>
    </location>
</feature>
<evidence type="ECO:0000256" key="6">
    <source>
        <dbReference type="ARBA" id="ARBA00023277"/>
    </source>
</evidence>
<feature type="binding site" evidence="7">
    <location>
        <begin position="12"/>
        <end position="19"/>
    </location>
    <ligand>
        <name>NADP(+)</name>
        <dbReference type="ChEBI" id="CHEBI:58349"/>
    </ligand>
</feature>
<evidence type="ECO:0000256" key="5">
    <source>
        <dbReference type="ARBA" id="ARBA00023002"/>
    </source>
</evidence>
<accession>A0A242K3Y8</accession>
<evidence type="ECO:0000313" key="10">
    <source>
        <dbReference type="EMBL" id="OTP12925.1"/>
    </source>
</evidence>
<feature type="binding site" evidence="7">
    <location>
        <position position="340"/>
    </location>
    <ligand>
        <name>substrate</name>
    </ligand>
</feature>
<dbReference type="Gene3D" id="3.40.50.720">
    <property type="entry name" value="NAD(P)-binding Rossmann-like Domain"/>
    <property type="match status" value="1"/>
</dbReference>
<dbReference type="EMBL" id="CP147247">
    <property type="protein sequence ID" value="WYJ89824.1"/>
    <property type="molecule type" value="Genomic_DNA"/>
</dbReference>
<comment type="pathway">
    <text evidence="1 7">Carbohydrate degradation; pentose phosphate pathway; D-ribulose 5-phosphate from D-glucose 6-phosphate (oxidative stage): step 1/3.</text>
</comment>
<dbReference type="PANTHER" id="PTHR23429:SF0">
    <property type="entry name" value="GLUCOSE-6-PHOSPHATE 1-DEHYDROGENASE"/>
    <property type="match status" value="1"/>
</dbReference>
<dbReference type="InterPro" id="IPR019796">
    <property type="entry name" value="G6P_DH_AS"/>
</dbReference>
<dbReference type="HAMAP" id="MF_00966">
    <property type="entry name" value="G6PD"/>
    <property type="match status" value="1"/>
</dbReference>
<dbReference type="InterPro" id="IPR022674">
    <property type="entry name" value="G6P_DH_NAD-bd"/>
</dbReference>
<dbReference type="GO" id="GO:0004345">
    <property type="term" value="F:glucose-6-phosphate dehydrogenase activity"/>
    <property type="evidence" value="ECO:0007669"/>
    <property type="project" value="UniProtKB-UniRule"/>
</dbReference>
<feature type="binding site" evidence="7">
    <location>
        <position position="46"/>
    </location>
    <ligand>
        <name>NADP(+)</name>
        <dbReference type="ChEBI" id="CHEBI:58349"/>
    </ligand>
</feature>
<dbReference type="Pfam" id="PF02781">
    <property type="entry name" value="G6PD_C"/>
    <property type="match status" value="1"/>
</dbReference>
<keyword evidence="12" id="KW-1185">Reference proteome</keyword>
<comment type="similarity">
    <text evidence="2 7">Belongs to the glucose-6-phosphate dehydrogenase family.</text>
</comment>
<feature type="binding site" evidence="7">
    <location>
        <position position="235"/>
    </location>
    <ligand>
        <name>substrate</name>
    </ligand>
</feature>
<dbReference type="Proteomes" id="UP000195141">
    <property type="component" value="Chromosome"/>
</dbReference>
<dbReference type="EC" id="1.1.1.49" evidence="7"/>
<comment type="catalytic activity">
    <reaction evidence="7">
        <text>D-glucose 6-phosphate + NADP(+) = 6-phospho-D-glucono-1,5-lactone + NADPH + H(+)</text>
        <dbReference type="Rhea" id="RHEA:15841"/>
        <dbReference type="ChEBI" id="CHEBI:15378"/>
        <dbReference type="ChEBI" id="CHEBI:57783"/>
        <dbReference type="ChEBI" id="CHEBI:57955"/>
        <dbReference type="ChEBI" id="CHEBI:58349"/>
        <dbReference type="ChEBI" id="CHEBI:61548"/>
        <dbReference type="EC" id="1.1.1.49"/>
    </reaction>
</comment>
<keyword evidence="3 7" id="KW-0313">Glucose metabolism</keyword>
<dbReference type="GO" id="GO:0006006">
    <property type="term" value="P:glucose metabolic process"/>
    <property type="evidence" value="ECO:0007669"/>
    <property type="project" value="UniProtKB-KW"/>
</dbReference>
<keyword evidence="4 7" id="KW-0521">NADP</keyword>
<reference evidence="10" key="1">
    <citation type="submission" date="2017-05" db="EMBL/GenBank/DDBJ databases">
        <title>The Genome Sequence of Enterococcus sp. 9E7_DIV0242.</title>
        <authorList>
            <consortium name="The Broad Institute Genomics Platform"/>
            <consortium name="The Broad Institute Genomic Center for Infectious Diseases"/>
            <person name="Earl A."/>
            <person name="Manson A."/>
            <person name="Schwartman J."/>
            <person name="Gilmore M."/>
            <person name="Abouelleil A."/>
            <person name="Cao P."/>
            <person name="Chapman S."/>
            <person name="Cusick C."/>
            <person name="Shea T."/>
            <person name="Young S."/>
            <person name="Neafsey D."/>
            <person name="Nusbaum C."/>
            <person name="Birren B."/>
        </authorList>
    </citation>
    <scope>NUCLEOTIDE SEQUENCE [LARGE SCALE GENOMIC DNA]</scope>
    <source>
        <strain evidence="10">9E7_DIV0242</strain>
    </source>
</reference>
<evidence type="ECO:0000259" key="9">
    <source>
        <dbReference type="Pfam" id="PF02781"/>
    </source>
</evidence>
<dbReference type="NCBIfam" id="TIGR00871">
    <property type="entry name" value="zwf"/>
    <property type="match status" value="1"/>
</dbReference>
<sequence>MNEKTALFTIFGGTGDLAKRKLYPSLFRLYKKGNLGDHFAVIGTARREWSDDYYREIVRETIADLNPSEEEATAFASHFYYQSHNVNDTEHYDTLKELSDKLNEKYQLQGNRIYYLAMAPQFFGTIVNHLKSQNILTEDGFDRLIIEKPFGTDYESAHQLNNEIRAVFPEDDIFRIDHYLGKEMIQNISAIRFANNIFESQWNNRYIDNVQITFAESLGVEDRGGYYENSGALKDMVQNHILQVLALLAMEPPVTFSEKEIRSEKVKALKAIRLYTEEEALKNFVRGQYGPGSLDDASFAGYRQEANVAEDSQTETFVAGKFYIDNFRWSGVPFYIRTGKRLTEKGTRINIVFKQVPINVFKDDVEECTQKNDLPPNVLTIYIQPTEGFSMTLNGKEIGQGFTTAPVKLDFRHSAEVTGNSPEAYEKLLLDSLNGDGTNFSHWDEVAQSWRIIDIIRHAWDKTTVDFPNYAAGSMGPKAAFELLEADGFQWTWEPDVWYRERGQLD</sequence>
<dbReference type="InterPro" id="IPR001282">
    <property type="entry name" value="G6P_DH"/>
</dbReference>
<protein>
    <recommendedName>
        <fullName evidence="7">Glucose-6-phosphate 1-dehydrogenase</fullName>
        <shortName evidence="7">G6PD</shortName>
        <ecNumber evidence="7">1.1.1.49</ecNumber>
    </recommendedName>
</protein>
<organism evidence="10">
    <name type="scientific">Candidatus Enterococcus clewellii</name>
    <dbReference type="NCBI Taxonomy" id="1834193"/>
    <lineage>
        <taxon>Bacteria</taxon>
        <taxon>Bacillati</taxon>
        <taxon>Bacillota</taxon>
        <taxon>Bacilli</taxon>
        <taxon>Lactobacillales</taxon>
        <taxon>Enterococcaceae</taxon>
        <taxon>Enterococcus</taxon>
    </lineage>
</organism>
<feature type="binding site" evidence="7">
    <location>
        <position position="182"/>
    </location>
    <ligand>
        <name>substrate</name>
    </ligand>
</feature>
<reference evidence="11" key="3">
    <citation type="submission" date="2024-03" db="EMBL/GenBank/DDBJ databases">
        <title>The Genome Sequence of Enterococcus sp. DIV0242b.</title>
        <authorList>
            <consortium name="The Broad Institute Genomics Platform"/>
            <consortium name="The Broad Institute Microbial Omics Core"/>
            <consortium name="The Broad Institute Genomic Center for Infectious Diseases"/>
            <person name="Earl A."/>
            <person name="Manson A."/>
            <person name="Gilmore M."/>
            <person name="Schwartman J."/>
            <person name="Shea T."/>
            <person name="Abouelleil A."/>
            <person name="Cao P."/>
            <person name="Chapman S."/>
            <person name="Cusick C."/>
            <person name="Young S."/>
            <person name="Neafsey D."/>
            <person name="Nusbaum C."/>
            <person name="Birren B."/>
        </authorList>
    </citation>
    <scope>NUCLEOTIDE SEQUENCE</scope>
    <source>
        <strain evidence="11">9E7_DIV0242</strain>
    </source>
</reference>
<feature type="domain" description="Glucose-6-phosphate dehydrogenase NAD-binding" evidence="8">
    <location>
        <begin position="10"/>
        <end position="187"/>
    </location>
</feature>
<feature type="binding site" evidence="7">
    <location>
        <position position="148"/>
    </location>
    <ligand>
        <name>NADP(+)</name>
        <dbReference type="ChEBI" id="CHEBI:58349"/>
    </ligand>
</feature>
<dbReference type="Pfam" id="PF00479">
    <property type="entry name" value="G6PD_N"/>
    <property type="match status" value="1"/>
</dbReference>
<feature type="domain" description="Glucose-6-phosphate dehydrogenase C-terminal" evidence="9">
    <location>
        <begin position="190"/>
        <end position="491"/>
    </location>
</feature>
<proteinExistence type="inferred from homology"/>
<keyword evidence="5 7" id="KW-0560">Oxidoreductase</keyword>
<dbReference type="SUPFAM" id="SSF55347">
    <property type="entry name" value="Glyceraldehyde-3-phosphate dehydrogenase-like, C-terminal domain"/>
    <property type="match status" value="1"/>
</dbReference>
<dbReference type="Gene3D" id="3.30.360.10">
    <property type="entry name" value="Dihydrodipicolinate Reductase, domain 2"/>
    <property type="match status" value="1"/>
</dbReference>
<dbReference type="RefSeq" id="WP_086350491.1">
    <property type="nucleotide sequence ID" value="NZ_CP147247.1"/>
</dbReference>
<feature type="binding site" evidence="7">
    <location>
        <position position="345"/>
    </location>
    <ligand>
        <name>substrate</name>
    </ligand>
</feature>
<gene>
    <name evidence="7" type="primary">zwf</name>
    <name evidence="11" type="ORF">A5888_001550</name>
    <name evidence="10" type="ORF">A5888_003507</name>
</gene>
<reference evidence="11" key="2">
    <citation type="submission" date="2017-05" db="EMBL/GenBank/DDBJ databases">
        <authorList>
            <consortium name="The Broad Institute Genomics Platform"/>
            <consortium name="The Broad Institute Genomic Center for Infectious Diseases"/>
            <person name="Earl A."/>
            <person name="Manson A."/>
            <person name="Schwartman J."/>
            <person name="Gilmore M."/>
            <person name="Abouelleil A."/>
            <person name="Cao P."/>
            <person name="Chapman S."/>
            <person name="Cusick C."/>
            <person name="Shea T."/>
            <person name="Young S."/>
            <person name="Neafsey D."/>
            <person name="Nusbaum C."/>
            <person name="Birren B."/>
        </authorList>
    </citation>
    <scope>NUCLEOTIDE SEQUENCE</scope>
    <source>
        <strain evidence="11">9E7_DIV0242</strain>
    </source>
</reference>
<evidence type="ECO:0000256" key="4">
    <source>
        <dbReference type="ARBA" id="ARBA00022857"/>
    </source>
</evidence>
<dbReference type="GO" id="GO:0050661">
    <property type="term" value="F:NADP binding"/>
    <property type="evidence" value="ECO:0007669"/>
    <property type="project" value="UniProtKB-UniRule"/>
</dbReference>
<comment type="function">
    <text evidence="7">Catalyzes the oxidation of glucose 6-phosphate to 6-phosphogluconolactone.</text>
</comment>
<dbReference type="InterPro" id="IPR022675">
    <property type="entry name" value="G6P_DH_C"/>
</dbReference>
<evidence type="ECO:0000313" key="11">
    <source>
        <dbReference type="EMBL" id="WYJ89824.1"/>
    </source>
</evidence>
<dbReference type="AlphaFoldDB" id="A0A242K3Y8"/>
<dbReference type="SUPFAM" id="SSF51735">
    <property type="entry name" value="NAD(P)-binding Rossmann-fold domains"/>
    <property type="match status" value="1"/>
</dbReference>
<name>A0A242K3Y8_9ENTE</name>
<dbReference type="EMBL" id="NGMM01000006">
    <property type="protein sequence ID" value="OTP12925.1"/>
    <property type="molecule type" value="Genomic_DNA"/>
</dbReference>
<dbReference type="PRINTS" id="PR00079">
    <property type="entry name" value="G6PDHDRGNASE"/>
</dbReference>
<evidence type="ECO:0000259" key="8">
    <source>
        <dbReference type="Pfam" id="PF00479"/>
    </source>
</evidence>
<comment type="caution">
    <text evidence="7">Lacks conserved residue(s) required for the propagation of feature annotation.</text>
</comment>
<dbReference type="UniPathway" id="UPA00115">
    <property type="reaction ID" value="UER00408"/>
</dbReference>
<evidence type="ECO:0000256" key="3">
    <source>
        <dbReference type="ARBA" id="ARBA00022526"/>
    </source>
</evidence>
<feature type="binding site" evidence="7">
    <location>
        <position position="178"/>
    </location>
    <ligand>
        <name>substrate</name>
    </ligand>
</feature>
<dbReference type="GO" id="GO:0005829">
    <property type="term" value="C:cytosol"/>
    <property type="evidence" value="ECO:0007669"/>
    <property type="project" value="TreeGrafter"/>
</dbReference>
<evidence type="ECO:0000256" key="7">
    <source>
        <dbReference type="HAMAP-Rule" id="MF_00966"/>
    </source>
</evidence>
<dbReference type="PROSITE" id="PS00069">
    <property type="entry name" value="G6P_DEHYDROGENASE"/>
    <property type="match status" value="1"/>
</dbReference>
<dbReference type="PANTHER" id="PTHR23429">
    <property type="entry name" value="GLUCOSE-6-PHOSPHATE 1-DEHYDROGENASE G6PD"/>
    <property type="match status" value="1"/>
</dbReference>